<dbReference type="PANTHER" id="PTHR24232:SF41">
    <property type="entry name" value="LYSOPHOSPHATIDIC ACID RECEPTOR 4"/>
    <property type="match status" value="1"/>
</dbReference>
<keyword evidence="4" id="KW-0325">Glycoprotein</keyword>
<dbReference type="EMBL" id="BRZM01001579">
    <property type="protein sequence ID" value="GLD73435.1"/>
    <property type="molecule type" value="Genomic_DNA"/>
</dbReference>
<evidence type="ECO:0008006" key="10">
    <source>
        <dbReference type="Google" id="ProtNLM"/>
    </source>
</evidence>
<keyword evidence="7" id="KW-1133">Transmembrane helix</keyword>
<keyword evidence="5" id="KW-0807">Transducer</keyword>
<evidence type="ECO:0000256" key="7">
    <source>
        <dbReference type="SAM" id="Phobius"/>
    </source>
</evidence>
<feature type="transmembrane region" description="Helical" evidence="7">
    <location>
        <begin position="379"/>
        <end position="403"/>
    </location>
</feature>
<keyword evidence="7" id="KW-0472">Membrane</keyword>
<feature type="non-terminal residue" evidence="8">
    <location>
        <position position="583"/>
    </location>
</feature>
<evidence type="ECO:0000256" key="5">
    <source>
        <dbReference type="ARBA" id="ARBA00023224"/>
    </source>
</evidence>
<dbReference type="GO" id="GO:0007200">
    <property type="term" value="P:phospholipase C-activating G protein-coupled receptor signaling pathway"/>
    <property type="evidence" value="ECO:0007669"/>
    <property type="project" value="TreeGrafter"/>
</dbReference>
<feature type="transmembrane region" description="Helical" evidence="7">
    <location>
        <begin position="409"/>
        <end position="432"/>
    </location>
</feature>
<protein>
    <recommendedName>
        <fullName evidence="10">G-protein coupled receptors family 1 profile domain-containing protein</fullName>
    </recommendedName>
</protein>
<name>A0AAD3NJ57_LATJO</name>
<keyword evidence="2" id="KW-0297">G-protein coupled receptor</keyword>
<evidence type="ECO:0000256" key="2">
    <source>
        <dbReference type="ARBA" id="ARBA00023040"/>
    </source>
</evidence>
<dbReference type="GO" id="GO:0005886">
    <property type="term" value="C:plasma membrane"/>
    <property type="evidence" value="ECO:0007669"/>
    <property type="project" value="TreeGrafter"/>
</dbReference>
<reference evidence="8" key="1">
    <citation type="submission" date="2022-08" db="EMBL/GenBank/DDBJ databases">
        <title>Genome sequencing of akame (Lates japonicus).</title>
        <authorList>
            <person name="Hashiguchi Y."/>
            <person name="Takahashi H."/>
        </authorList>
    </citation>
    <scope>NUCLEOTIDE SEQUENCE</scope>
    <source>
        <strain evidence="8">Kochi</strain>
    </source>
</reference>
<dbReference type="AlphaFoldDB" id="A0AAD3NJ57"/>
<feature type="transmembrane region" description="Helical" evidence="7">
    <location>
        <begin position="75"/>
        <end position="95"/>
    </location>
</feature>
<evidence type="ECO:0000313" key="8">
    <source>
        <dbReference type="EMBL" id="GLD73435.1"/>
    </source>
</evidence>
<feature type="compositionally biased region" description="Low complexity" evidence="6">
    <location>
        <begin position="29"/>
        <end position="42"/>
    </location>
</feature>
<feature type="transmembrane region" description="Helical" evidence="7">
    <location>
        <begin position="119"/>
        <end position="142"/>
    </location>
</feature>
<comment type="caution">
    <text evidence="8">The sequence shown here is derived from an EMBL/GenBank/DDBJ whole genome shotgun (WGS) entry which is preliminary data.</text>
</comment>
<keyword evidence="7" id="KW-0812">Transmembrane</keyword>
<feature type="transmembrane region" description="Helical" evidence="7">
    <location>
        <begin position="267"/>
        <end position="284"/>
    </location>
</feature>
<dbReference type="SUPFAM" id="SSF81321">
    <property type="entry name" value="Family A G protein-coupled receptor-like"/>
    <property type="match status" value="2"/>
</dbReference>
<feature type="transmembrane region" description="Helical" evidence="7">
    <location>
        <begin position="528"/>
        <end position="555"/>
    </location>
</feature>
<comment type="subcellular location">
    <subcellularLocation>
        <location evidence="1">Membrane</location>
        <topology evidence="1">Multi-pass membrane protein</topology>
    </subcellularLocation>
</comment>
<dbReference type="Gene3D" id="1.20.1070.10">
    <property type="entry name" value="Rhodopsin 7-helix transmembrane proteins"/>
    <property type="match status" value="2"/>
</dbReference>
<dbReference type="Proteomes" id="UP001279410">
    <property type="component" value="Unassembled WGS sequence"/>
</dbReference>
<evidence type="ECO:0000256" key="4">
    <source>
        <dbReference type="ARBA" id="ARBA00023180"/>
    </source>
</evidence>
<dbReference type="PANTHER" id="PTHR24232">
    <property type="entry name" value="G-PROTEIN COUPLED RECEPTOR"/>
    <property type="match status" value="1"/>
</dbReference>
<feature type="region of interest" description="Disordered" evidence="6">
    <location>
        <begin position="8"/>
        <end position="42"/>
    </location>
</feature>
<evidence type="ECO:0000256" key="1">
    <source>
        <dbReference type="ARBA" id="ARBA00004141"/>
    </source>
</evidence>
<dbReference type="GO" id="GO:0035025">
    <property type="term" value="P:positive regulation of Rho protein signal transduction"/>
    <property type="evidence" value="ECO:0007669"/>
    <property type="project" value="TreeGrafter"/>
</dbReference>
<feature type="transmembrane region" description="Helical" evidence="7">
    <location>
        <begin position="193"/>
        <end position="213"/>
    </location>
</feature>
<keyword evidence="3" id="KW-0675">Receptor</keyword>
<evidence type="ECO:0000256" key="6">
    <source>
        <dbReference type="SAM" id="MobiDB-lite"/>
    </source>
</evidence>
<feature type="transmembrane region" description="Helical" evidence="7">
    <location>
        <begin position="333"/>
        <end position="358"/>
    </location>
</feature>
<accession>A0AAD3NJ57</accession>
<feature type="transmembrane region" description="Helical" evidence="7">
    <location>
        <begin position="479"/>
        <end position="507"/>
    </location>
</feature>
<sequence>MEFLKQWENSEKGSGPFGTLTPDTDKSDMSITSSSSSSFSNDSLLQPHLSSINSSLSYIIHCLLSRPSSFIFSTYSITAILLLLPLCSFILYLGLQRQLQQRSSSSSSSAATMSHSDCFTYHMAVMELVGVLGLTLSLYGIFMEDLNIIWVSVSLIGISWYGGMLFHILTCVERYLAAVHPIIYLSLRKERGIRIRNITIGCLWLLCFVVACLSNMDNIVIVELFLLFFSLTITVFCSVSVLFILVRPRPGEQGGDRGRVDQSKQRAFYTIIAILGVLLLKSGWNLRLELQYTASTVHLEQILRLKVKTQREEAQTQIQIRLLAKTFKGPSSFIFIGYSITAILLLLPLCTFILYLGLQRRLQQRSSSSAATMSHSDCFTYHMAVIELIGVLGLTLSLCGIFMEDLNIMWLGFSLMVINWCGEVLFHILTCVERYLAAVHPIIYLSLRKERGIRIRNITIGCVWLLCFAWTCLSNMDSLLIIPDFCLLFSSLTITVFCSVSVLCVLIRPRPGEQGGDRGRVDQSKQRAFYTIIAILGVLLLRCGWNLVWAVAYVLKDKKDKHLHTGRLKLRADTEKKEDNPAA</sequence>
<proteinExistence type="predicted"/>
<feature type="transmembrane region" description="Helical" evidence="7">
    <location>
        <begin position="148"/>
        <end position="172"/>
    </location>
</feature>
<feature type="transmembrane region" description="Helical" evidence="7">
    <location>
        <begin position="219"/>
        <end position="246"/>
    </location>
</feature>
<evidence type="ECO:0000313" key="9">
    <source>
        <dbReference type="Proteomes" id="UP001279410"/>
    </source>
</evidence>
<dbReference type="GO" id="GO:0070915">
    <property type="term" value="F:lysophosphatidic acid receptor activity"/>
    <property type="evidence" value="ECO:0007669"/>
    <property type="project" value="TreeGrafter"/>
</dbReference>
<gene>
    <name evidence="8" type="ORF">AKAME5_002476000</name>
</gene>
<organism evidence="8 9">
    <name type="scientific">Lates japonicus</name>
    <name type="common">Japanese lates</name>
    <dbReference type="NCBI Taxonomy" id="270547"/>
    <lineage>
        <taxon>Eukaryota</taxon>
        <taxon>Metazoa</taxon>
        <taxon>Chordata</taxon>
        <taxon>Craniata</taxon>
        <taxon>Vertebrata</taxon>
        <taxon>Euteleostomi</taxon>
        <taxon>Actinopterygii</taxon>
        <taxon>Neopterygii</taxon>
        <taxon>Teleostei</taxon>
        <taxon>Neoteleostei</taxon>
        <taxon>Acanthomorphata</taxon>
        <taxon>Carangaria</taxon>
        <taxon>Carangaria incertae sedis</taxon>
        <taxon>Centropomidae</taxon>
        <taxon>Lates</taxon>
    </lineage>
</organism>
<keyword evidence="9" id="KW-1185">Reference proteome</keyword>
<evidence type="ECO:0000256" key="3">
    <source>
        <dbReference type="ARBA" id="ARBA00023170"/>
    </source>
</evidence>
<feature type="transmembrane region" description="Helical" evidence="7">
    <location>
        <begin position="453"/>
        <end position="473"/>
    </location>
</feature>